<dbReference type="EMBL" id="BAAAZN010000001">
    <property type="protein sequence ID" value="GAA3524561.1"/>
    <property type="molecule type" value="Genomic_DNA"/>
</dbReference>
<evidence type="ECO:0000313" key="2">
    <source>
        <dbReference type="Proteomes" id="UP001500689"/>
    </source>
</evidence>
<keyword evidence="2" id="KW-1185">Reference proteome</keyword>
<dbReference type="Proteomes" id="UP001500689">
    <property type="component" value="Unassembled WGS sequence"/>
</dbReference>
<evidence type="ECO:0008006" key="3">
    <source>
        <dbReference type="Google" id="ProtNLM"/>
    </source>
</evidence>
<name>A0ABP6UX95_9PSEU</name>
<organism evidence="1 2">
    <name type="scientific">Amycolatopsis ultiminotia</name>
    <dbReference type="NCBI Taxonomy" id="543629"/>
    <lineage>
        <taxon>Bacteria</taxon>
        <taxon>Bacillati</taxon>
        <taxon>Actinomycetota</taxon>
        <taxon>Actinomycetes</taxon>
        <taxon>Pseudonocardiales</taxon>
        <taxon>Pseudonocardiaceae</taxon>
        <taxon>Amycolatopsis</taxon>
    </lineage>
</organism>
<sequence length="100" mass="10334">MTPEASADRIAAAVTALPQVAGLYGGRFGEIATLAPGRRVLGVRVRDEEVTVAVTARFPLVASDLAHAVRAATGVTGCPVHVVVADLLLPDESAEEEKES</sequence>
<comment type="caution">
    <text evidence="1">The sequence shown here is derived from an EMBL/GenBank/DDBJ whole genome shotgun (WGS) entry which is preliminary data.</text>
</comment>
<dbReference type="RefSeq" id="WP_344854538.1">
    <property type="nucleotide sequence ID" value="NZ_BAAAZN010000001.1"/>
</dbReference>
<accession>A0ABP6UX95</accession>
<evidence type="ECO:0000313" key="1">
    <source>
        <dbReference type="EMBL" id="GAA3524561.1"/>
    </source>
</evidence>
<protein>
    <recommendedName>
        <fullName evidence="3">Asp23/Gls24 family envelope stress response protein</fullName>
    </recommendedName>
</protein>
<gene>
    <name evidence="1" type="ORF">GCM10022222_03890</name>
</gene>
<reference evidence="2" key="1">
    <citation type="journal article" date="2019" name="Int. J. Syst. Evol. Microbiol.">
        <title>The Global Catalogue of Microorganisms (GCM) 10K type strain sequencing project: providing services to taxonomists for standard genome sequencing and annotation.</title>
        <authorList>
            <consortium name="The Broad Institute Genomics Platform"/>
            <consortium name="The Broad Institute Genome Sequencing Center for Infectious Disease"/>
            <person name="Wu L."/>
            <person name="Ma J."/>
        </authorList>
    </citation>
    <scope>NUCLEOTIDE SEQUENCE [LARGE SCALE GENOMIC DNA]</scope>
    <source>
        <strain evidence="2">JCM 16898</strain>
    </source>
</reference>
<proteinExistence type="predicted"/>